<gene>
    <name evidence="5" type="ORF">C7374_103307</name>
</gene>
<proteinExistence type="predicted"/>
<dbReference type="SMART" id="SM00895">
    <property type="entry name" value="FCD"/>
    <property type="match status" value="1"/>
</dbReference>
<dbReference type="OrthoDB" id="9788098at2"/>
<name>A0A364JX43_9HYPH</name>
<dbReference type="PANTHER" id="PTHR43537:SF50">
    <property type="entry name" value="TRANSCRIPTIONAL REGULATORY PROTEIN"/>
    <property type="match status" value="1"/>
</dbReference>
<keyword evidence="6" id="KW-1185">Reference proteome</keyword>
<keyword evidence="1" id="KW-0805">Transcription regulation</keyword>
<dbReference type="Pfam" id="PF00392">
    <property type="entry name" value="GntR"/>
    <property type="match status" value="1"/>
</dbReference>
<dbReference type="GO" id="GO:0003700">
    <property type="term" value="F:DNA-binding transcription factor activity"/>
    <property type="evidence" value="ECO:0007669"/>
    <property type="project" value="InterPro"/>
</dbReference>
<keyword evidence="2 5" id="KW-0238">DNA-binding</keyword>
<protein>
    <submittedName>
        <fullName evidence="5">DNA-binding GntR family transcriptional regulator</fullName>
    </submittedName>
</protein>
<dbReference type="PROSITE" id="PS50949">
    <property type="entry name" value="HTH_GNTR"/>
    <property type="match status" value="1"/>
</dbReference>
<evidence type="ECO:0000256" key="2">
    <source>
        <dbReference type="ARBA" id="ARBA00023125"/>
    </source>
</evidence>
<dbReference type="SUPFAM" id="SSF46785">
    <property type="entry name" value="Winged helix' DNA-binding domain"/>
    <property type="match status" value="1"/>
</dbReference>
<dbReference type="PANTHER" id="PTHR43537">
    <property type="entry name" value="TRANSCRIPTIONAL REGULATOR, GNTR FAMILY"/>
    <property type="match status" value="1"/>
</dbReference>
<sequence>MSPAQWPRGQRSIYVANHVRDLIVTGEIAEGSRVNERVLTERLGVSRTPLREAFKILEGEGLVTIEPNRGATVNRISPEDVEATIEVLIGLESVGAEQACLNASNAMIAEVETLHHQMVNAYRNGALMEYFHLNQAIHEKIIDCAGNPVLSRIYKAETARVRRYRYTGNQVQERWTRAVLEHEQILDALKQRQGYLLREILSVHHRNGWHVTRRILDGILNPDSGAFPGSDEQP</sequence>
<dbReference type="Pfam" id="PF07729">
    <property type="entry name" value="FCD"/>
    <property type="match status" value="1"/>
</dbReference>
<dbReference type="InterPro" id="IPR036388">
    <property type="entry name" value="WH-like_DNA-bd_sf"/>
</dbReference>
<dbReference type="Gene3D" id="1.10.10.10">
    <property type="entry name" value="Winged helix-like DNA-binding domain superfamily/Winged helix DNA-binding domain"/>
    <property type="match status" value="1"/>
</dbReference>
<organism evidence="5 6">
    <name type="scientific">Falsochrobactrum ovis</name>
    <dbReference type="NCBI Taxonomy" id="1293442"/>
    <lineage>
        <taxon>Bacteria</taxon>
        <taxon>Pseudomonadati</taxon>
        <taxon>Pseudomonadota</taxon>
        <taxon>Alphaproteobacteria</taxon>
        <taxon>Hyphomicrobiales</taxon>
        <taxon>Brucellaceae</taxon>
        <taxon>Falsochrobactrum</taxon>
    </lineage>
</organism>
<keyword evidence="3" id="KW-0804">Transcription</keyword>
<dbReference type="InterPro" id="IPR008920">
    <property type="entry name" value="TF_FadR/GntR_C"/>
</dbReference>
<dbReference type="SMART" id="SM00345">
    <property type="entry name" value="HTH_GNTR"/>
    <property type="match status" value="1"/>
</dbReference>
<dbReference type="AlphaFoldDB" id="A0A364JX43"/>
<dbReference type="GO" id="GO:0003677">
    <property type="term" value="F:DNA binding"/>
    <property type="evidence" value="ECO:0007669"/>
    <property type="project" value="UniProtKB-KW"/>
</dbReference>
<dbReference type="InterPro" id="IPR000524">
    <property type="entry name" value="Tscrpt_reg_HTH_GntR"/>
</dbReference>
<dbReference type="Proteomes" id="UP000249453">
    <property type="component" value="Unassembled WGS sequence"/>
</dbReference>
<accession>A0A364JX43</accession>
<evidence type="ECO:0000256" key="3">
    <source>
        <dbReference type="ARBA" id="ARBA00023163"/>
    </source>
</evidence>
<dbReference type="EMBL" id="QLMK01000003">
    <property type="protein sequence ID" value="RAK31166.1"/>
    <property type="molecule type" value="Genomic_DNA"/>
</dbReference>
<dbReference type="Gene3D" id="1.20.120.530">
    <property type="entry name" value="GntR ligand-binding domain-like"/>
    <property type="match status" value="1"/>
</dbReference>
<dbReference type="InterPro" id="IPR011711">
    <property type="entry name" value="GntR_C"/>
</dbReference>
<evidence type="ECO:0000313" key="5">
    <source>
        <dbReference type="EMBL" id="RAK31166.1"/>
    </source>
</evidence>
<dbReference type="CDD" id="cd07377">
    <property type="entry name" value="WHTH_GntR"/>
    <property type="match status" value="1"/>
</dbReference>
<dbReference type="InterPro" id="IPR036390">
    <property type="entry name" value="WH_DNA-bd_sf"/>
</dbReference>
<comment type="caution">
    <text evidence="5">The sequence shown here is derived from an EMBL/GenBank/DDBJ whole genome shotgun (WGS) entry which is preliminary data.</text>
</comment>
<feature type="domain" description="HTH gntR-type" evidence="4">
    <location>
        <begin position="9"/>
        <end position="76"/>
    </location>
</feature>
<evidence type="ECO:0000259" key="4">
    <source>
        <dbReference type="PROSITE" id="PS50949"/>
    </source>
</evidence>
<reference evidence="5 6" key="1">
    <citation type="submission" date="2018-06" db="EMBL/GenBank/DDBJ databases">
        <title>Genomic Encyclopedia of Type Strains, Phase IV (KMG-IV): sequencing the most valuable type-strain genomes for metagenomic binning, comparative biology and taxonomic classification.</title>
        <authorList>
            <person name="Goeker M."/>
        </authorList>
    </citation>
    <scope>NUCLEOTIDE SEQUENCE [LARGE SCALE GENOMIC DNA]</scope>
    <source>
        <strain evidence="5 6">DSM 26720</strain>
    </source>
</reference>
<dbReference type="RefSeq" id="WP_111574917.1">
    <property type="nucleotide sequence ID" value="NZ_JBHEEY010000002.1"/>
</dbReference>
<evidence type="ECO:0000313" key="6">
    <source>
        <dbReference type="Proteomes" id="UP000249453"/>
    </source>
</evidence>
<dbReference type="SUPFAM" id="SSF48008">
    <property type="entry name" value="GntR ligand-binding domain-like"/>
    <property type="match status" value="1"/>
</dbReference>
<dbReference type="PRINTS" id="PR00035">
    <property type="entry name" value="HTHGNTR"/>
</dbReference>
<evidence type="ECO:0000256" key="1">
    <source>
        <dbReference type="ARBA" id="ARBA00023015"/>
    </source>
</evidence>